<evidence type="ECO:0000256" key="6">
    <source>
        <dbReference type="ARBA" id="ARBA00023004"/>
    </source>
</evidence>
<keyword evidence="10" id="KW-1185">Reference proteome</keyword>
<evidence type="ECO:0000256" key="5">
    <source>
        <dbReference type="ARBA" id="ARBA00023002"/>
    </source>
</evidence>
<dbReference type="GO" id="GO:0009055">
    <property type="term" value="F:electron transfer activity"/>
    <property type="evidence" value="ECO:0007669"/>
    <property type="project" value="InterPro"/>
</dbReference>
<reference evidence="9 10" key="2">
    <citation type="journal article" date="2016" name="Environ. Microbiol. Rep.">
        <title>Metagenomic evidence for the presence of phototrophic Gemmatimonadetes bacteria in diverse environments.</title>
        <authorList>
            <person name="Zeng Y."/>
            <person name="Baumbach J."/>
            <person name="Barbosa E.G."/>
            <person name="Azevedo V."/>
            <person name="Zhang C."/>
            <person name="Koblizek M."/>
        </authorList>
    </citation>
    <scope>NUCLEOTIDE SEQUENCE [LARGE SCALE GENOMIC DNA]</scope>
    <source>
        <strain evidence="9 10">AP64</strain>
    </source>
</reference>
<dbReference type="InterPro" id="IPR051395">
    <property type="entry name" value="Cytochrome_c_Peroxidase/MauG"/>
</dbReference>
<evidence type="ECO:0000256" key="7">
    <source>
        <dbReference type="PROSITE-ProRule" id="PRU00433"/>
    </source>
</evidence>
<dbReference type="InterPro" id="IPR009056">
    <property type="entry name" value="Cyt_c-like_dom"/>
</dbReference>
<evidence type="ECO:0000256" key="4">
    <source>
        <dbReference type="ARBA" id="ARBA00022729"/>
    </source>
</evidence>
<gene>
    <name evidence="9" type="ORF">GEMMAAP_04795</name>
</gene>
<comment type="subcellular location">
    <subcellularLocation>
        <location evidence="1">Cell envelope</location>
    </subcellularLocation>
</comment>
<proteinExistence type="predicted"/>
<dbReference type="EMBL" id="CP011454">
    <property type="protein sequence ID" value="AMW06555.1"/>
    <property type="molecule type" value="Genomic_DNA"/>
</dbReference>
<dbReference type="PANTHER" id="PTHR30600:SF10">
    <property type="entry name" value="BLL6722 PROTEIN"/>
    <property type="match status" value="1"/>
</dbReference>
<dbReference type="Pfam" id="PF03150">
    <property type="entry name" value="CCP_MauG"/>
    <property type="match status" value="1"/>
</dbReference>
<keyword evidence="4" id="KW-0732">Signal</keyword>
<dbReference type="AlphaFoldDB" id="A0A143BPQ3"/>
<evidence type="ECO:0000313" key="10">
    <source>
        <dbReference type="Proteomes" id="UP000076404"/>
    </source>
</evidence>
<keyword evidence="3 7" id="KW-0479">Metal-binding</keyword>
<dbReference type="InterPro" id="IPR004852">
    <property type="entry name" value="Di-haem_cyt_c_peroxidsae"/>
</dbReference>
<keyword evidence="6 7" id="KW-0408">Iron</keyword>
<organism evidence="9 10">
    <name type="scientific">Gemmatimonas phototrophica</name>
    <dbReference type="NCBI Taxonomy" id="1379270"/>
    <lineage>
        <taxon>Bacteria</taxon>
        <taxon>Pseudomonadati</taxon>
        <taxon>Gemmatimonadota</taxon>
        <taxon>Gemmatimonadia</taxon>
        <taxon>Gemmatimonadales</taxon>
        <taxon>Gemmatimonadaceae</taxon>
        <taxon>Gemmatimonas</taxon>
    </lineage>
</organism>
<sequence length="367" mass="39670">MTARDTTGRTASQQFTVVVFSADLTAPTLPVSSFAYSDARVPLPRHFTQNAAGGGGSPVGADNTPATNAITDAGATLGRVLFYDRRLSLNDGVSCASCHQQAFAFSDTAVLSTGFQGGRTGRHSMGLANARFYNGGRFFWDERAASLEAQVLQPIQDVTEMGLTLEQLQTKLSLTAYYPALFEAAFGSREITTDRVARALSQYVRALTSTDSKFDRAFGANGVPNFEGTFTAQELLGQQLYSGRAGCARCHGTNAHISDGVHNTGLDASITDAGAGNGRFKAPSLRNVEVRAPYMHDGRFRTLEQVVDFYDRGVQNNPGLDPRLRTPGGQPLRLNLSLQERDALVAFMKTFTDRTFLSDPRLASPFR</sequence>
<evidence type="ECO:0000256" key="1">
    <source>
        <dbReference type="ARBA" id="ARBA00004196"/>
    </source>
</evidence>
<dbReference type="GO" id="GO:0046872">
    <property type="term" value="F:metal ion binding"/>
    <property type="evidence" value="ECO:0007669"/>
    <property type="project" value="UniProtKB-KW"/>
</dbReference>
<accession>A0A143BPQ3</accession>
<keyword evidence="2 7" id="KW-0349">Heme</keyword>
<dbReference type="InterPro" id="IPR036909">
    <property type="entry name" value="Cyt_c-like_dom_sf"/>
</dbReference>
<evidence type="ECO:0000313" key="9">
    <source>
        <dbReference type="EMBL" id="AMW06555.1"/>
    </source>
</evidence>
<dbReference type="eggNOG" id="COG1858">
    <property type="taxonomic scope" value="Bacteria"/>
</dbReference>
<dbReference type="GO" id="GO:0020037">
    <property type="term" value="F:heme binding"/>
    <property type="evidence" value="ECO:0007669"/>
    <property type="project" value="InterPro"/>
</dbReference>
<dbReference type="KEGG" id="gph:GEMMAAP_04795"/>
<dbReference type="Gene3D" id="1.10.760.10">
    <property type="entry name" value="Cytochrome c-like domain"/>
    <property type="match status" value="2"/>
</dbReference>
<keyword evidence="5" id="KW-0560">Oxidoreductase</keyword>
<dbReference type="PANTHER" id="PTHR30600">
    <property type="entry name" value="CYTOCHROME C PEROXIDASE-RELATED"/>
    <property type="match status" value="1"/>
</dbReference>
<protein>
    <recommendedName>
        <fullName evidence="8">Cytochrome c domain-containing protein</fullName>
    </recommendedName>
</protein>
<reference evidence="9 10" key="1">
    <citation type="journal article" date="2014" name="Proc. Natl. Acad. Sci. U.S.A.">
        <title>Functional type 2 photosynthetic reaction centers found in the rare bacterial phylum Gemmatimonadetes.</title>
        <authorList>
            <person name="Zeng Y."/>
            <person name="Feng F."/>
            <person name="Medova H."/>
            <person name="Dean J."/>
            <person name="Koblizek M."/>
        </authorList>
    </citation>
    <scope>NUCLEOTIDE SEQUENCE [LARGE SCALE GENOMIC DNA]</scope>
    <source>
        <strain evidence="9 10">AP64</strain>
    </source>
</reference>
<feature type="domain" description="Cytochrome c" evidence="8">
    <location>
        <begin position="232"/>
        <end position="352"/>
    </location>
</feature>
<dbReference type="GO" id="GO:0030313">
    <property type="term" value="C:cell envelope"/>
    <property type="evidence" value="ECO:0007669"/>
    <property type="project" value="UniProtKB-SubCell"/>
</dbReference>
<dbReference type="Proteomes" id="UP000076404">
    <property type="component" value="Chromosome"/>
</dbReference>
<dbReference type="SUPFAM" id="SSF46626">
    <property type="entry name" value="Cytochrome c"/>
    <property type="match status" value="2"/>
</dbReference>
<dbReference type="STRING" id="1379270.GEMMAAP_04795"/>
<evidence type="ECO:0000256" key="2">
    <source>
        <dbReference type="ARBA" id="ARBA00022617"/>
    </source>
</evidence>
<dbReference type="GO" id="GO:0004130">
    <property type="term" value="F:cytochrome-c peroxidase activity"/>
    <property type="evidence" value="ECO:0007669"/>
    <property type="project" value="TreeGrafter"/>
</dbReference>
<dbReference type="PROSITE" id="PS51007">
    <property type="entry name" value="CYTC"/>
    <property type="match status" value="1"/>
</dbReference>
<evidence type="ECO:0000256" key="3">
    <source>
        <dbReference type="ARBA" id="ARBA00022723"/>
    </source>
</evidence>
<name>A0A143BPQ3_9BACT</name>
<dbReference type="Pfam" id="PF00034">
    <property type="entry name" value="Cytochrom_C"/>
    <property type="match status" value="1"/>
</dbReference>
<evidence type="ECO:0000259" key="8">
    <source>
        <dbReference type="PROSITE" id="PS51007"/>
    </source>
</evidence>